<protein>
    <submittedName>
        <fullName evidence="1">Uncharacterized protein</fullName>
    </submittedName>
</protein>
<dbReference type="EMBL" id="CP003107">
    <property type="protein sequence ID" value="AET58304.1"/>
    <property type="molecule type" value="Genomic_DNA"/>
</dbReference>
<evidence type="ECO:0000313" key="1">
    <source>
        <dbReference type="EMBL" id="AET58304.1"/>
    </source>
</evidence>
<evidence type="ECO:0000313" key="2">
    <source>
        <dbReference type="Proteomes" id="UP000005876"/>
    </source>
</evidence>
<dbReference type="KEGG" id="pta:HPL003_07705"/>
<proteinExistence type="predicted"/>
<dbReference type="Proteomes" id="UP000005876">
    <property type="component" value="Chromosome"/>
</dbReference>
<gene>
    <name evidence="1" type="ordered locus">HPL003_07705</name>
</gene>
<organism evidence="1 2">
    <name type="scientific">Paenibacillus terrae (strain HPL-003)</name>
    <dbReference type="NCBI Taxonomy" id="985665"/>
    <lineage>
        <taxon>Bacteria</taxon>
        <taxon>Bacillati</taxon>
        <taxon>Bacillota</taxon>
        <taxon>Bacilli</taxon>
        <taxon>Bacillales</taxon>
        <taxon>Paenibacillaceae</taxon>
        <taxon>Paenibacillus</taxon>
    </lineage>
</organism>
<reference key="2">
    <citation type="submission" date="2011-11" db="EMBL/GenBank/DDBJ databases">
        <authorList>
            <person name="Shin S.H."/>
            <person name="Kim S."/>
            <person name="Kim J.Y."/>
        </authorList>
    </citation>
    <scope>NUCLEOTIDE SEQUENCE</scope>
    <source>
        <strain>HPL-003</strain>
    </source>
</reference>
<accession>G7VVV2</accession>
<name>G7VVV2_PAETH</name>
<sequence>MPLAVARRGEPFYEPVYTLWYSSAKAKEAEAAARRTCTECVPRFCGTEDWT</sequence>
<reference evidence="1 2" key="3">
    <citation type="journal article" date="2012" name="J. Bacteriol.">
        <title>Genome Sequence of Paenibacillus terrae HPL-003, a Xylanase-Producing Bacterium Isolated from Soil Found in Forest Residue.</title>
        <authorList>
            <person name="Shin S.H."/>
            <person name="Kim S."/>
            <person name="Kim J.Y."/>
            <person name="Song H.Y."/>
            <person name="Cho S.J."/>
            <person name="Kim D.R."/>
            <person name="Lee K.I."/>
            <person name="Lim H.K."/>
            <person name="Park N.J."/>
            <person name="Hwang I.T."/>
            <person name="Yang K.S."/>
        </authorList>
    </citation>
    <scope>NUCLEOTIDE SEQUENCE [LARGE SCALE GENOMIC DNA]</scope>
    <source>
        <strain evidence="1 2">HPL-003</strain>
    </source>
</reference>
<dbReference type="AlphaFoldDB" id="G7VVV2"/>
<dbReference type="STRING" id="985665.HPL003_07705"/>
<dbReference type="HOGENOM" id="CLU_3101744_0_0_9"/>
<reference evidence="2" key="1">
    <citation type="submission" date="2011-11" db="EMBL/GenBank/DDBJ databases">
        <title>Complete sequence of Paenibacillus terrae HPL-003.</title>
        <authorList>
            <person name="Shin S.H."/>
            <person name="Kim S."/>
            <person name="Kim J.Y."/>
        </authorList>
    </citation>
    <scope>NUCLEOTIDE SEQUENCE [LARGE SCALE GENOMIC DNA]</scope>
    <source>
        <strain evidence="2">HPL-003</strain>
    </source>
</reference>